<accession>A0A9P6AFE3</accession>
<dbReference type="GO" id="GO:0000981">
    <property type="term" value="F:DNA-binding transcription factor activity, RNA polymerase II-specific"/>
    <property type="evidence" value="ECO:0007669"/>
    <property type="project" value="InterPro"/>
</dbReference>
<dbReference type="EMBL" id="MU129185">
    <property type="protein sequence ID" value="KAF9504905.1"/>
    <property type="molecule type" value="Genomic_DNA"/>
</dbReference>
<protein>
    <recommendedName>
        <fullName evidence="1">Zn(2)-C6 fungal-type domain-containing protein</fullName>
    </recommendedName>
</protein>
<name>A0A9P6AFE3_9AGAM</name>
<dbReference type="Proteomes" id="UP000886523">
    <property type="component" value="Unassembled WGS sequence"/>
</dbReference>
<evidence type="ECO:0000313" key="3">
    <source>
        <dbReference type="Proteomes" id="UP000886523"/>
    </source>
</evidence>
<dbReference type="GO" id="GO:0008270">
    <property type="term" value="F:zinc ion binding"/>
    <property type="evidence" value="ECO:0007669"/>
    <property type="project" value="InterPro"/>
</dbReference>
<evidence type="ECO:0000259" key="1">
    <source>
        <dbReference type="PROSITE" id="PS00463"/>
    </source>
</evidence>
<dbReference type="AlphaFoldDB" id="A0A9P6AFE3"/>
<keyword evidence="3" id="KW-1185">Reference proteome</keyword>
<dbReference type="InterPro" id="IPR001138">
    <property type="entry name" value="Zn2Cys6_DnaBD"/>
</dbReference>
<proteinExistence type="predicted"/>
<dbReference type="PROSITE" id="PS00463">
    <property type="entry name" value="ZN2_CY6_FUNGAL_1"/>
    <property type="match status" value="1"/>
</dbReference>
<comment type="caution">
    <text evidence="2">The sequence shown here is derived from an EMBL/GenBank/DDBJ whole genome shotgun (WGS) entry which is preliminary data.</text>
</comment>
<dbReference type="InterPro" id="IPR036864">
    <property type="entry name" value="Zn2-C6_fun-type_DNA-bd_sf"/>
</dbReference>
<reference evidence="2" key="1">
    <citation type="journal article" date="2020" name="Nat. Commun.">
        <title>Large-scale genome sequencing of mycorrhizal fungi provides insights into the early evolution of symbiotic traits.</title>
        <authorList>
            <person name="Miyauchi S."/>
            <person name="Kiss E."/>
            <person name="Kuo A."/>
            <person name="Drula E."/>
            <person name="Kohler A."/>
            <person name="Sanchez-Garcia M."/>
            <person name="Morin E."/>
            <person name="Andreopoulos B."/>
            <person name="Barry K.W."/>
            <person name="Bonito G."/>
            <person name="Buee M."/>
            <person name="Carver A."/>
            <person name="Chen C."/>
            <person name="Cichocki N."/>
            <person name="Clum A."/>
            <person name="Culley D."/>
            <person name="Crous P.W."/>
            <person name="Fauchery L."/>
            <person name="Girlanda M."/>
            <person name="Hayes R.D."/>
            <person name="Keri Z."/>
            <person name="LaButti K."/>
            <person name="Lipzen A."/>
            <person name="Lombard V."/>
            <person name="Magnuson J."/>
            <person name="Maillard F."/>
            <person name="Murat C."/>
            <person name="Nolan M."/>
            <person name="Ohm R.A."/>
            <person name="Pangilinan J."/>
            <person name="Pereira M.F."/>
            <person name="Perotto S."/>
            <person name="Peter M."/>
            <person name="Pfister S."/>
            <person name="Riley R."/>
            <person name="Sitrit Y."/>
            <person name="Stielow J.B."/>
            <person name="Szollosi G."/>
            <person name="Zifcakova L."/>
            <person name="Stursova M."/>
            <person name="Spatafora J.W."/>
            <person name="Tedersoo L."/>
            <person name="Vaario L.M."/>
            <person name="Yamada A."/>
            <person name="Yan M."/>
            <person name="Wang P."/>
            <person name="Xu J."/>
            <person name="Bruns T."/>
            <person name="Baldrian P."/>
            <person name="Vilgalys R."/>
            <person name="Dunand C."/>
            <person name="Henrissat B."/>
            <person name="Grigoriev I.V."/>
            <person name="Hibbett D."/>
            <person name="Nagy L.G."/>
            <person name="Martin F.M."/>
        </authorList>
    </citation>
    <scope>NUCLEOTIDE SEQUENCE</scope>
    <source>
        <strain evidence="2">UP504</strain>
    </source>
</reference>
<feature type="domain" description="Zn(2)-C6 fungal-type" evidence="1">
    <location>
        <begin position="28"/>
        <end position="61"/>
    </location>
</feature>
<organism evidence="2 3">
    <name type="scientific">Hydnum rufescens UP504</name>
    <dbReference type="NCBI Taxonomy" id="1448309"/>
    <lineage>
        <taxon>Eukaryota</taxon>
        <taxon>Fungi</taxon>
        <taxon>Dikarya</taxon>
        <taxon>Basidiomycota</taxon>
        <taxon>Agaricomycotina</taxon>
        <taxon>Agaricomycetes</taxon>
        <taxon>Cantharellales</taxon>
        <taxon>Hydnaceae</taxon>
        <taxon>Hydnum</taxon>
    </lineage>
</organism>
<gene>
    <name evidence="2" type="ORF">BS47DRAFT_1368461</name>
</gene>
<dbReference type="SUPFAM" id="SSF57701">
    <property type="entry name" value="Zn2/Cys6 DNA-binding domain"/>
    <property type="match status" value="1"/>
</dbReference>
<evidence type="ECO:0000313" key="2">
    <source>
        <dbReference type="EMBL" id="KAF9504905.1"/>
    </source>
</evidence>
<sequence>MIDPTSMHMFTISDTSGAWPQPRNDKDGCWPCRFRKKGCKPGSSGPEGPCKDCETFNIFCCGQRVDRPSGPDVAETIRTFMKDWIANRANRGPGVHPFDLTRFIPPLPSSPVAKSSTKHQYQPADDIPNLSLFSSAKAHNLHQGTPAVTHAPSYNHTATICLLDTPDPGAQWTQYGSHNDNDMHGQPQPPAASTIPSNEDQYASYISSPSSYYDDNALSHSAELYDPFGTLEASLLWIYVDS</sequence>